<sequence length="190" mass="21120">MLTSNDFRVGTTIELDGQVHKVLEFLHVKPGKGSAFVRTKLKNLQSGNNIEKTFRAGESVIQALLEKSTMQHTYLDGDEFVFMNMETFEEERLPTSALGDLAKFMKEGLDVDVLRYQGKVLDVDLPKQMVLEVTMTDPGVKGNTVQGGTKPATLETGAVIQVPLFIKQGEKIRVDVRDAKYISRAGKDDE</sequence>
<dbReference type="Pfam" id="PF09285">
    <property type="entry name" value="Elong-fact-P_C"/>
    <property type="match status" value="1"/>
</dbReference>
<dbReference type="FunFam" id="2.40.50.140:FF:000004">
    <property type="entry name" value="Elongation factor P"/>
    <property type="match status" value="1"/>
</dbReference>
<dbReference type="Pfam" id="PF01132">
    <property type="entry name" value="EFP"/>
    <property type="match status" value="1"/>
</dbReference>
<feature type="domain" description="Elongation factor P C-terminal" evidence="7">
    <location>
        <begin position="129"/>
        <end position="184"/>
    </location>
</feature>
<dbReference type="InterPro" id="IPR013185">
    <property type="entry name" value="Transl_elong_KOW-like"/>
</dbReference>
<dbReference type="FunFam" id="2.30.30.30:FF:000003">
    <property type="entry name" value="Elongation factor P"/>
    <property type="match status" value="1"/>
</dbReference>
<dbReference type="CDD" id="cd04470">
    <property type="entry name" value="S1_EF-P_repeat_1"/>
    <property type="match status" value="1"/>
</dbReference>
<comment type="similarity">
    <text evidence="3">Belongs to the elongation factor P family.</text>
</comment>
<comment type="caution">
    <text evidence="9">The sequence shown here is derived from an EMBL/GenBank/DDBJ whole genome shotgun (WGS) entry which is preliminary data.</text>
</comment>
<keyword evidence="5" id="KW-0251">Elongation factor</keyword>
<dbReference type="PIRSF" id="PIRSF005901">
    <property type="entry name" value="EF-P"/>
    <property type="match status" value="1"/>
</dbReference>
<dbReference type="SUPFAM" id="SSF50104">
    <property type="entry name" value="Translation proteins SH3-like domain"/>
    <property type="match status" value="1"/>
</dbReference>
<evidence type="ECO:0000256" key="1">
    <source>
        <dbReference type="ARBA" id="ARBA00004496"/>
    </source>
</evidence>
<evidence type="ECO:0000313" key="10">
    <source>
        <dbReference type="Proteomes" id="UP001157974"/>
    </source>
</evidence>
<gene>
    <name evidence="9" type="ORF">NDN08_005023</name>
</gene>
<dbReference type="SUPFAM" id="SSF50249">
    <property type="entry name" value="Nucleic acid-binding proteins"/>
    <property type="match status" value="2"/>
</dbReference>
<evidence type="ECO:0000313" key="9">
    <source>
        <dbReference type="EMBL" id="KAJ8908309.1"/>
    </source>
</evidence>
<dbReference type="FunFam" id="2.40.50.140:FF:000009">
    <property type="entry name" value="Elongation factor P"/>
    <property type="match status" value="1"/>
</dbReference>
<proteinExistence type="inferred from homology"/>
<dbReference type="InterPro" id="IPR013852">
    <property type="entry name" value="Transl_elong_P/YeiP_CS"/>
</dbReference>
<dbReference type="InterPro" id="IPR012340">
    <property type="entry name" value="NA-bd_OB-fold"/>
</dbReference>
<dbReference type="SMART" id="SM00841">
    <property type="entry name" value="Elong-fact-P_C"/>
    <property type="match status" value="1"/>
</dbReference>
<evidence type="ECO:0000256" key="3">
    <source>
        <dbReference type="ARBA" id="ARBA00009479"/>
    </source>
</evidence>
<dbReference type="InterPro" id="IPR011768">
    <property type="entry name" value="Transl_elongation_fac_P"/>
</dbReference>
<dbReference type="InterPro" id="IPR015365">
    <property type="entry name" value="Elong-fact-P_C"/>
</dbReference>
<dbReference type="Gene3D" id="2.40.50.140">
    <property type="entry name" value="Nucleic acid-binding proteins"/>
    <property type="match status" value="2"/>
</dbReference>
<evidence type="ECO:0000259" key="8">
    <source>
        <dbReference type="SMART" id="SM01185"/>
    </source>
</evidence>
<evidence type="ECO:0000256" key="2">
    <source>
        <dbReference type="ARBA" id="ARBA00004815"/>
    </source>
</evidence>
<dbReference type="AlphaFoldDB" id="A0AAV8V0N7"/>
<comment type="pathway">
    <text evidence="2">Protein biosynthesis; polypeptide chain elongation.</text>
</comment>
<dbReference type="GO" id="GO:0003746">
    <property type="term" value="F:translation elongation factor activity"/>
    <property type="evidence" value="ECO:0007669"/>
    <property type="project" value="UniProtKB-KW"/>
</dbReference>
<keyword evidence="10" id="KW-1185">Reference proteome</keyword>
<keyword evidence="6" id="KW-0648">Protein biosynthesis</keyword>
<evidence type="ECO:0000256" key="5">
    <source>
        <dbReference type="ARBA" id="ARBA00022768"/>
    </source>
</evidence>
<dbReference type="CDD" id="cd05794">
    <property type="entry name" value="S1_EF-P_repeat_2"/>
    <property type="match status" value="1"/>
</dbReference>
<dbReference type="HAMAP" id="MF_00141">
    <property type="entry name" value="EF_P"/>
    <property type="match status" value="1"/>
</dbReference>
<keyword evidence="4" id="KW-0963">Cytoplasm</keyword>
<organism evidence="9 10">
    <name type="scientific">Rhodosorus marinus</name>
    <dbReference type="NCBI Taxonomy" id="101924"/>
    <lineage>
        <taxon>Eukaryota</taxon>
        <taxon>Rhodophyta</taxon>
        <taxon>Stylonematophyceae</taxon>
        <taxon>Stylonematales</taxon>
        <taxon>Stylonemataceae</taxon>
        <taxon>Rhodosorus</taxon>
    </lineage>
</organism>
<evidence type="ECO:0008006" key="11">
    <source>
        <dbReference type="Google" id="ProtNLM"/>
    </source>
</evidence>
<dbReference type="PANTHER" id="PTHR30053">
    <property type="entry name" value="ELONGATION FACTOR P"/>
    <property type="match status" value="1"/>
</dbReference>
<dbReference type="GO" id="GO:0043043">
    <property type="term" value="P:peptide biosynthetic process"/>
    <property type="evidence" value="ECO:0007669"/>
    <property type="project" value="InterPro"/>
</dbReference>
<dbReference type="NCBIfam" id="NF001810">
    <property type="entry name" value="PRK00529.1"/>
    <property type="match status" value="1"/>
</dbReference>
<dbReference type="PANTHER" id="PTHR30053:SF12">
    <property type="entry name" value="ELONGATION FACTOR P (EF-P) FAMILY PROTEIN"/>
    <property type="match status" value="1"/>
</dbReference>
<dbReference type="Proteomes" id="UP001157974">
    <property type="component" value="Unassembled WGS sequence"/>
</dbReference>
<dbReference type="NCBIfam" id="TIGR00038">
    <property type="entry name" value="efp"/>
    <property type="match status" value="1"/>
</dbReference>
<dbReference type="PROSITE" id="PS01275">
    <property type="entry name" value="EFP"/>
    <property type="match status" value="1"/>
</dbReference>
<dbReference type="Gene3D" id="2.30.30.30">
    <property type="match status" value="1"/>
</dbReference>
<evidence type="ECO:0000259" key="7">
    <source>
        <dbReference type="SMART" id="SM00841"/>
    </source>
</evidence>
<dbReference type="InterPro" id="IPR001059">
    <property type="entry name" value="Transl_elong_P/YeiP_cen"/>
</dbReference>
<dbReference type="InterPro" id="IPR014722">
    <property type="entry name" value="Rib_uL2_dom2"/>
</dbReference>
<name>A0AAV8V0N7_9RHOD</name>
<reference evidence="9 10" key="1">
    <citation type="journal article" date="2023" name="Nat. Commun.">
        <title>Origin of minicircular mitochondrial genomes in red algae.</title>
        <authorList>
            <person name="Lee Y."/>
            <person name="Cho C.H."/>
            <person name="Lee Y.M."/>
            <person name="Park S.I."/>
            <person name="Yang J.H."/>
            <person name="West J.A."/>
            <person name="Bhattacharya D."/>
            <person name="Yoon H.S."/>
        </authorList>
    </citation>
    <scope>NUCLEOTIDE SEQUENCE [LARGE SCALE GENOMIC DNA]</scope>
    <source>
        <strain evidence="9 10">CCMP1338</strain>
        <tissue evidence="9">Whole cell</tissue>
    </source>
</reference>
<dbReference type="EMBL" id="JAMWBK010000001">
    <property type="protein sequence ID" value="KAJ8908309.1"/>
    <property type="molecule type" value="Genomic_DNA"/>
</dbReference>
<dbReference type="SMART" id="SM01185">
    <property type="entry name" value="EFP"/>
    <property type="match status" value="1"/>
</dbReference>
<feature type="domain" description="Translation elongation factor P/YeiP central" evidence="8">
    <location>
        <begin position="67"/>
        <end position="121"/>
    </location>
</feature>
<evidence type="ECO:0000256" key="6">
    <source>
        <dbReference type="ARBA" id="ARBA00022917"/>
    </source>
</evidence>
<dbReference type="Pfam" id="PF08207">
    <property type="entry name" value="EFP_N"/>
    <property type="match status" value="1"/>
</dbReference>
<dbReference type="InterPro" id="IPR008991">
    <property type="entry name" value="Translation_prot_SH3-like_sf"/>
</dbReference>
<comment type="subcellular location">
    <subcellularLocation>
        <location evidence="1">Cytoplasm</location>
    </subcellularLocation>
</comment>
<protein>
    <recommendedName>
        <fullName evidence="11">Elongation factor P</fullName>
    </recommendedName>
</protein>
<dbReference type="GO" id="GO:0005829">
    <property type="term" value="C:cytosol"/>
    <property type="evidence" value="ECO:0007669"/>
    <property type="project" value="UniProtKB-ARBA"/>
</dbReference>
<evidence type="ECO:0000256" key="4">
    <source>
        <dbReference type="ARBA" id="ARBA00022490"/>
    </source>
</evidence>
<accession>A0AAV8V0N7</accession>
<dbReference type="InterPro" id="IPR020599">
    <property type="entry name" value="Transl_elong_fac_P/YeiP"/>
</dbReference>